<dbReference type="Proteomes" id="UP000290439">
    <property type="component" value="Chromosome"/>
</dbReference>
<sequence length="68" mass="7372">MGGFDYRAIGSGIPYYWLIDIDTAATLTAYHLVDDHYELVADSSTAATLDLAGTRVEIDFVALTSTRA</sequence>
<evidence type="ECO:0000313" key="2">
    <source>
        <dbReference type="Proteomes" id="UP000290439"/>
    </source>
</evidence>
<reference evidence="1 2" key="1">
    <citation type="submission" date="2019-02" db="EMBL/GenBank/DDBJ databases">
        <authorList>
            <consortium name="Pathogen Informatics"/>
        </authorList>
    </citation>
    <scope>NUCLEOTIDE SEQUENCE [LARGE SCALE GENOMIC DNA]</scope>
    <source>
        <strain evidence="1 2">3012STDY6756504</strain>
    </source>
</reference>
<accession>A0A4U8WCK8</accession>
<evidence type="ECO:0000313" key="1">
    <source>
        <dbReference type="EMBL" id="VFB00198.1"/>
    </source>
</evidence>
<organism evidence="1 2">
    <name type="scientific">Nocardia cyriacigeorgica</name>
    <dbReference type="NCBI Taxonomy" id="135487"/>
    <lineage>
        <taxon>Bacteria</taxon>
        <taxon>Bacillati</taxon>
        <taxon>Actinomycetota</taxon>
        <taxon>Actinomycetes</taxon>
        <taxon>Mycobacteriales</taxon>
        <taxon>Nocardiaceae</taxon>
        <taxon>Nocardia</taxon>
    </lineage>
</organism>
<name>A0A4U8WCK8_9NOCA</name>
<dbReference type="EMBL" id="LR215973">
    <property type="protein sequence ID" value="VFB00198.1"/>
    <property type="molecule type" value="Genomic_DNA"/>
</dbReference>
<dbReference type="RefSeq" id="WP_130918138.1">
    <property type="nucleotide sequence ID" value="NZ_LR215973.1"/>
</dbReference>
<gene>
    <name evidence="1" type="ORF">NCTC10797_03991</name>
</gene>
<protein>
    <submittedName>
        <fullName evidence="1">Uncharacterized protein</fullName>
    </submittedName>
</protein>
<proteinExistence type="predicted"/>
<dbReference type="AlphaFoldDB" id="A0A4U8WCK8"/>